<comment type="similarity">
    <text evidence="2 7">Belongs to the glycosyl hydrolase 47 family.</text>
</comment>
<evidence type="ECO:0000256" key="2">
    <source>
        <dbReference type="ARBA" id="ARBA00007658"/>
    </source>
</evidence>
<organism evidence="12 13">
    <name type="scientific">Peronospora matthiolae</name>
    <dbReference type="NCBI Taxonomy" id="2874970"/>
    <lineage>
        <taxon>Eukaryota</taxon>
        <taxon>Sar</taxon>
        <taxon>Stramenopiles</taxon>
        <taxon>Oomycota</taxon>
        <taxon>Peronosporomycetes</taxon>
        <taxon>Peronosporales</taxon>
        <taxon>Peronosporaceae</taxon>
        <taxon>Peronospora</taxon>
    </lineage>
</organism>
<feature type="domain" description="Protein OS9-like" evidence="11">
    <location>
        <begin position="69"/>
        <end position="153"/>
    </location>
</feature>
<evidence type="ECO:0000256" key="4">
    <source>
        <dbReference type="ARBA" id="ARBA00023180"/>
    </source>
</evidence>
<evidence type="ECO:0000256" key="7">
    <source>
        <dbReference type="RuleBase" id="RU361193"/>
    </source>
</evidence>
<feature type="signal peptide" evidence="9">
    <location>
        <begin position="1"/>
        <end position="25"/>
    </location>
</feature>
<dbReference type="InterPro" id="IPR001382">
    <property type="entry name" value="Glyco_hydro_47"/>
</dbReference>
<feature type="region of interest" description="Disordered" evidence="8">
    <location>
        <begin position="938"/>
        <end position="958"/>
    </location>
</feature>
<dbReference type="Proteomes" id="UP001162060">
    <property type="component" value="Unassembled WGS sequence"/>
</dbReference>
<dbReference type="GO" id="GO:0016020">
    <property type="term" value="C:membrane"/>
    <property type="evidence" value="ECO:0007669"/>
    <property type="project" value="InterPro"/>
</dbReference>
<dbReference type="InterPro" id="IPR044674">
    <property type="entry name" value="EDEM1/2/3"/>
</dbReference>
<keyword evidence="7" id="KW-0378">Hydrolase</keyword>
<keyword evidence="6" id="KW-0106">Calcium</keyword>
<evidence type="ECO:0000313" key="12">
    <source>
        <dbReference type="EMBL" id="CAK7938701.1"/>
    </source>
</evidence>
<dbReference type="Gene3D" id="1.50.10.10">
    <property type="match status" value="1"/>
</dbReference>
<dbReference type="Pfam" id="PF07915">
    <property type="entry name" value="PRKCSH"/>
    <property type="match status" value="1"/>
</dbReference>
<feature type="active site" evidence="5">
    <location>
        <position position="449"/>
    </location>
</feature>
<evidence type="ECO:0000256" key="6">
    <source>
        <dbReference type="PIRSR" id="PIRSR601382-2"/>
    </source>
</evidence>
<feature type="region of interest" description="Disordered" evidence="8">
    <location>
        <begin position="724"/>
        <end position="744"/>
    </location>
</feature>
<dbReference type="InterPro" id="IPR012913">
    <property type="entry name" value="OS9-like_dom"/>
</dbReference>
<comment type="subcellular location">
    <subcellularLocation>
        <location evidence="1">Endoplasmic reticulum</location>
    </subcellularLocation>
</comment>
<sequence>MWCASTATSLLSIALLFVPRNVVQAEHQAFSHVESQIPPPLDFTGLHTLSGPAHRAFKNQLKLQIQGESCLLYHVAGTWWHYEWCVDRHVRQFHAVTQDQASSTVEQSILLGVSSGEEPEPLQVVAVDNQLKLAEPDRMGYMTQELYSHGDFCEQSDAPRSVMVQVRCCLFRDNETYVDFVNELFPCEYEVTVCSPVACGLMQQDQFVSTARNFMEEDERKALTLTVRDMFYHAYNGYLRHAFPQDDLQPLSCRGGEFELGRLPMLTLIDTLDTLAVFEDATEFRRAVGLVVANADFNLDTEVSVFETTIRVLGGLLSAHLFAINMDLNLYPEGGYEHDALLHLAVDVADRLMPAFDTLTGIPYGTVNLKHGVPKGETPIASTAGAGSLSVEFTMLSVLTGDPKYAAASRGAVRALFEHRSDIGLVGKHIDTRTGDWTEASSGPGANSDSFYEYLMKMYELFGDRESLEMFAQVYPSVLTHNKHGDWYTDVSMFSGCHHRKGSYAIIVESLASFWPGMQVAAGDLTSAAKSMNSFYRIWRDYGFLPEQFNVEIWKPVKSRDGSGARYPLRPELIESTFYMHEATNDSSWLRAGAHVVHSLQKYAKTPCGYASIADIESKKQEDYMPSFFLSETCKYLYLLFNTTHFFRQGNYVMTTEAHPLPLLSTKVVEPILQATGAEVKNKGPAYGNRYSPELVMRCEVPKFYDLIGFSPHYEGEVMELTPRCSPPSLPSKDSVPATEASGMATSKDVLSATARNDIAGSTVDEKLDVDVLQELSPTMEERLQKFGRKNISGELLELLRKSLHRATPRDDSSTEQKDHDHTVQYVYGGSNLGEFRVEQLPNRMRVTRVETGDWIEASGILDDSHVMIGYGPHDGLASNGDDDSYTFEESREEKLEQSNNHGPPFLSWNHVYKVDDTLNMSVDQRCSLRVQVGYKPYPGEAQHDEKGSPRVDKDVKGKPNAWLEVPCVGAGFGATNTLQSSHAFPVLELVAARPATACGEVPDVEEDLVRGKMVLIRRGECYFEVKARHAAKQGAVGVIIVNTEDNDLVIVMSGMDENSDNVTDVSLGIPVVMIPRRLGEWFETRLVEAQAFSLSPVQVGVEVVVRNHQRKVSTADESSITDDRSFPWVDGDVGNMKVYGPVWGIDLVIADLDTDTSQGQQGEHHHETYTITIVDTSKKWQ</sequence>
<dbReference type="EC" id="3.2.1.-" evidence="7"/>
<keyword evidence="6" id="KW-0479">Metal-binding</keyword>
<evidence type="ECO:0000256" key="3">
    <source>
        <dbReference type="ARBA" id="ARBA00022824"/>
    </source>
</evidence>
<evidence type="ECO:0000256" key="1">
    <source>
        <dbReference type="ARBA" id="ARBA00004240"/>
    </source>
</evidence>
<comment type="caution">
    <text evidence="12">The sequence shown here is derived from an EMBL/GenBank/DDBJ whole genome shotgun (WGS) entry which is preliminary data.</text>
</comment>
<evidence type="ECO:0000313" key="13">
    <source>
        <dbReference type="Proteomes" id="UP001162060"/>
    </source>
</evidence>
<evidence type="ECO:0000256" key="5">
    <source>
        <dbReference type="PIRSR" id="PIRSR601382-1"/>
    </source>
</evidence>
<feature type="chain" id="PRO_5043617803" description="alpha-1,2-Mannosidase" evidence="9">
    <location>
        <begin position="26"/>
        <end position="1182"/>
    </location>
</feature>
<feature type="active site" evidence="5">
    <location>
        <position position="572"/>
    </location>
</feature>
<dbReference type="GO" id="GO:1904380">
    <property type="term" value="P:endoplasmic reticulum mannose trimming"/>
    <property type="evidence" value="ECO:0007669"/>
    <property type="project" value="InterPro"/>
</dbReference>
<dbReference type="GO" id="GO:0044322">
    <property type="term" value="C:endoplasmic reticulum quality control compartment"/>
    <property type="evidence" value="ECO:0007669"/>
    <property type="project" value="GOC"/>
</dbReference>
<keyword evidence="3" id="KW-0256">Endoplasmic reticulum</keyword>
<dbReference type="GO" id="GO:0004571">
    <property type="term" value="F:mannosyl-oligosaccharide 1,2-alpha-mannosidase activity"/>
    <property type="evidence" value="ECO:0007669"/>
    <property type="project" value="InterPro"/>
</dbReference>
<proteinExistence type="inferred from homology"/>
<comment type="cofactor">
    <cofactor evidence="6">
        <name>Ca(2+)</name>
        <dbReference type="ChEBI" id="CHEBI:29108"/>
    </cofactor>
</comment>
<keyword evidence="7" id="KW-0326">Glycosidase</keyword>
<dbReference type="GO" id="GO:0005509">
    <property type="term" value="F:calcium ion binding"/>
    <property type="evidence" value="ECO:0007669"/>
    <property type="project" value="InterPro"/>
</dbReference>
<evidence type="ECO:0000259" key="11">
    <source>
        <dbReference type="Pfam" id="PF07915"/>
    </source>
</evidence>
<dbReference type="SUPFAM" id="SSF52025">
    <property type="entry name" value="PA domain"/>
    <property type="match status" value="1"/>
</dbReference>
<dbReference type="InterPro" id="IPR046450">
    <property type="entry name" value="PA_dom_sf"/>
</dbReference>
<feature type="region of interest" description="Disordered" evidence="8">
    <location>
        <begin position="878"/>
        <end position="903"/>
    </location>
</feature>
<dbReference type="PRINTS" id="PR00747">
    <property type="entry name" value="GLYHDRLASE47"/>
</dbReference>
<keyword evidence="4" id="KW-0325">Glycoprotein</keyword>
<dbReference type="Pfam" id="PF01532">
    <property type="entry name" value="Glyco_hydro_47"/>
    <property type="match status" value="1"/>
</dbReference>
<dbReference type="InterPro" id="IPR012341">
    <property type="entry name" value="6hp_glycosidase-like_sf"/>
</dbReference>
<feature type="binding site" evidence="6">
    <location>
        <position position="656"/>
    </location>
    <ligand>
        <name>Ca(2+)</name>
        <dbReference type="ChEBI" id="CHEBI:29108"/>
    </ligand>
</feature>
<dbReference type="GO" id="GO:0005975">
    <property type="term" value="P:carbohydrate metabolic process"/>
    <property type="evidence" value="ECO:0007669"/>
    <property type="project" value="InterPro"/>
</dbReference>
<evidence type="ECO:0000259" key="10">
    <source>
        <dbReference type="Pfam" id="PF02225"/>
    </source>
</evidence>
<feature type="domain" description="PA" evidence="10">
    <location>
        <begin position="989"/>
        <end position="1081"/>
    </location>
</feature>
<feature type="compositionally biased region" description="Basic and acidic residues" evidence="8">
    <location>
        <begin position="942"/>
        <end position="958"/>
    </location>
</feature>
<dbReference type="EMBL" id="CAKLBY020000231">
    <property type="protein sequence ID" value="CAK7938701.1"/>
    <property type="molecule type" value="Genomic_DNA"/>
</dbReference>
<dbReference type="PANTHER" id="PTHR45679:SF6">
    <property type="entry name" value="ER DEGRADATION-ENHANCING ALPHA-MANNOSIDASE-LIKE PROTEIN 2"/>
    <property type="match status" value="1"/>
</dbReference>
<dbReference type="InterPro" id="IPR003137">
    <property type="entry name" value="PA_domain"/>
</dbReference>
<evidence type="ECO:0000256" key="8">
    <source>
        <dbReference type="SAM" id="MobiDB-lite"/>
    </source>
</evidence>
<dbReference type="Gene3D" id="3.50.30.30">
    <property type="match status" value="1"/>
</dbReference>
<dbReference type="PANTHER" id="PTHR45679">
    <property type="entry name" value="ER DEGRADATION-ENHANCING ALPHA-MANNOSIDASE-LIKE PROTEIN 2"/>
    <property type="match status" value="1"/>
</dbReference>
<dbReference type="Gene3D" id="2.70.130.10">
    <property type="entry name" value="Mannose-6-phosphate receptor binding domain"/>
    <property type="match status" value="1"/>
</dbReference>
<dbReference type="AlphaFoldDB" id="A0AAV1UW97"/>
<name>A0AAV1UW97_9STRA</name>
<feature type="active site" description="Proton donor" evidence="5">
    <location>
        <position position="307"/>
    </location>
</feature>
<keyword evidence="9" id="KW-0732">Signal</keyword>
<feature type="active site" description="Proton donor" evidence="5">
    <location>
        <position position="547"/>
    </location>
</feature>
<dbReference type="Pfam" id="PF02225">
    <property type="entry name" value="PA"/>
    <property type="match status" value="1"/>
</dbReference>
<protein>
    <recommendedName>
        <fullName evidence="7">alpha-1,2-Mannosidase</fullName>
        <ecNumber evidence="7">3.2.1.-</ecNumber>
    </recommendedName>
</protein>
<dbReference type="InterPro" id="IPR036026">
    <property type="entry name" value="Seven-hairpin_glycosidases"/>
</dbReference>
<dbReference type="InterPro" id="IPR009011">
    <property type="entry name" value="Man6P_isomerase_rcpt-bd_dom_sf"/>
</dbReference>
<evidence type="ECO:0000256" key="9">
    <source>
        <dbReference type="SAM" id="SignalP"/>
    </source>
</evidence>
<accession>A0AAV1UW97</accession>
<dbReference type="SUPFAM" id="SSF48225">
    <property type="entry name" value="Seven-hairpin glycosidases"/>
    <property type="match status" value="1"/>
</dbReference>
<reference evidence="12" key="1">
    <citation type="submission" date="2024-01" db="EMBL/GenBank/DDBJ databases">
        <authorList>
            <person name="Webb A."/>
        </authorList>
    </citation>
    <scope>NUCLEOTIDE SEQUENCE</scope>
    <source>
        <strain evidence="12">Pm1</strain>
    </source>
</reference>
<gene>
    <name evidence="12" type="ORF">PM001_LOCUS23851</name>
</gene>